<dbReference type="Gene3D" id="1.20.1070.10">
    <property type="entry name" value="Rhodopsin 7-helix transmembrane proteins"/>
    <property type="match status" value="1"/>
</dbReference>
<dbReference type="OrthoDB" id="9615015at2759"/>
<organism evidence="2">
    <name type="scientific">Tetraodon nigroviridis</name>
    <name type="common">Spotted green pufferfish</name>
    <name type="synonym">Chelonodon nigroviridis</name>
    <dbReference type="NCBI Taxonomy" id="99883"/>
    <lineage>
        <taxon>Eukaryota</taxon>
        <taxon>Metazoa</taxon>
        <taxon>Chordata</taxon>
        <taxon>Craniata</taxon>
        <taxon>Vertebrata</taxon>
        <taxon>Euteleostomi</taxon>
        <taxon>Actinopterygii</taxon>
        <taxon>Neopterygii</taxon>
        <taxon>Teleostei</taxon>
        <taxon>Neoteleostei</taxon>
        <taxon>Acanthomorphata</taxon>
        <taxon>Eupercaria</taxon>
        <taxon>Tetraodontiformes</taxon>
        <taxon>Tetradontoidea</taxon>
        <taxon>Tetraodontidae</taxon>
        <taxon>Tetraodon</taxon>
    </lineage>
</organism>
<comment type="caution">
    <text evidence="2">The sequence shown here is derived from an EMBL/GenBank/DDBJ whole genome shotgun (WGS) entry which is preliminary data.</text>
</comment>
<accession>Q4T006</accession>
<evidence type="ECO:0000256" key="1">
    <source>
        <dbReference type="SAM" id="Phobius"/>
    </source>
</evidence>
<keyword evidence="1" id="KW-0812">Transmembrane</keyword>
<gene>
    <name evidence="2" type="ORF">GSTENG00009573001</name>
</gene>
<name>Q4T006_TETNG</name>
<reference evidence="2" key="1">
    <citation type="journal article" date="2004" name="Nature">
        <title>Genome duplication in the teleost fish Tetraodon nigroviridis reveals the early vertebrate proto-karyotype.</title>
        <authorList>
            <person name="Jaillon O."/>
            <person name="Aury J.-M."/>
            <person name="Brunet F."/>
            <person name="Petit J.-L."/>
            <person name="Stange-Thomann N."/>
            <person name="Mauceli E."/>
            <person name="Bouneau L."/>
            <person name="Fischer C."/>
            <person name="Ozouf-Costaz C."/>
            <person name="Bernot A."/>
            <person name="Nicaud S."/>
            <person name="Jaffe D."/>
            <person name="Fisher S."/>
            <person name="Lutfalla G."/>
            <person name="Dossat C."/>
            <person name="Segurens B."/>
            <person name="Dasilva C."/>
            <person name="Salanoubat M."/>
            <person name="Levy M."/>
            <person name="Boudet N."/>
            <person name="Castellano S."/>
            <person name="Anthouard V."/>
            <person name="Jubin C."/>
            <person name="Castelli V."/>
            <person name="Katinka M."/>
            <person name="Vacherie B."/>
            <person name="Biemont C."/>
            <person name="Skalli Z."/>
            <person name="Cattolico L."/>
            <person name="Poulain J."/>
            <person name="De Berardinis V."/>
            <person name="Cruaud C."/>
            <person name="Duprat S."/>
            <person name="Brottier P."/>
            <person name="Coutanceau J.-P."/>
            <person name="Gouzy J."/>
            <person name="Parra G."/>
            <person name="Lardier G."/>
            <person name="Chapple C."/>
            <person name="McKernan K.J."/>
            <person name="McEwan P."/>
            <person name="Bosak S."/>
            <person name="Kellis M."/>
            <person name="Volff J.-N."/>
            <person name="Guigo R."/>
            <person name="Zody M.C."/>
            <person name="Mesirov J."/>
            <person name="Lindblad-Toh K."/>
            <person name="Birren B."/>
            <person name="Nusbaum C."/>
            <person name="Kahn D."/>
            <person name="Robinson-Rechavi M."/>
            <person name="Laudet V."/>
            <person name="Schachter V."/>
            <person name="Quetier F."/>
            <person name="Saurin W."/>
            <person name="Scarpelli C."/>
            <person name="Wincker P."/>
            <person name="Lander E.S."/>
            <person name="Weissenbach J."/>
            <person name="Roest Crollius H."/>
        </authorList>
    </citation>
    <scope>NUCLEOTIDE SEQUENCE [LARGE SCALE GENOMIC DNA]</scope>
</reference>
<dbReference type="EMBL" id="CAAE01011408">
    <property type="protein sequence ID" value="CAF93776.1"/>
    <property type="molecule type" value="Genomic_DNA"/>
</dbReference>
<reference evidence="2" key="2">
    <citation type="submission" date="2004-02" db="EMBL/GenBank/DDBJ databases">
        <authorList>
            <consortium name="Genoscope"/>
            <consortium name="Whitehead Institute Centre for Genome Research"/>
        </authorList>
    </citation>
    <scope>NUCLEOTIDE SEQUENCE</scope>
</reference>
<evidence type="ECO:0000313" key="2">
    <source>
        <dbReference type="EMBL" id="CAF93776.1"/>
    </source>
</evidence>
<feature type="non-terminal residue" evidence="2">
    <location>
        <position position="1"/>
    </location>
</feature>
<dbReference type="SUPFAM" id="SSF81321">
    <property type="entry name" value="Family A G protein-coupled receptor-like"/>
    <property type="match status" value="1"/>
</dbReference>
<feature type="transmembrane region" description="Helical" evidence="1">
    <location>
        <begin position="6"/>
        <end position="25"/>
    </location>
</feature>
<keyword evidence="1" id="KW-1133">Transmembrane helix</keyword>
<dbReference type="KEGG" id="tng:GSTEN00009573G001"/>
<protein>
    <submittedName>
        <fullName evidence="2">(spotted green pufferfish) hypothetical protein</fullName>
    </submittedName>
</protein>
<proteinExistence type="predicted"/>
<dbReference type="AlphaFoldDB" id="Q4T006"/>
<keyword evidence="1" id="KW-0472">Membrane</keyword>
<sequence length="64" mass="7317">VFFMLFMSYIFGLLVNAGILVLIFIDKNLHQPMYLIFCNLLVSDIMWQLKCDPTFDVGPVASSL</sequence>